<dbReference type="EMBL" id="MU118033">
    <property type="protein sequence ID" value="KAF9647468.1"/>
    <property type="molecule type" value="Genomic_DNA"/>
</dbReference>
<organism evidence="1 2">
    <name type="scientific">Thelephora ganbajun</name>
    <name type="common">Ganba fungus</name>
    <dbReference type="NCBI Taxonomy" id="370292"/>
    <lineage>
        <taxon>Eukaryota</taxon>
        <taxon>Fungi</taxon>
        <taxon>Dikarya</taxon>
        <taxon>Basidiomycota</taxon>
        <taxon>Agaricomycotina</taxon>
        <taxon>Agaricomycetes</taxon>
        <taxon>Thelephorales</taxon>
        <taxon>Thelephoraceae</taxon>
        <taxon>Thelephora</taxon>
    </lineage>
</organism>
<name>A0ACB6ZDQ5_THEGA</name>
<protein>
    <submittedName>
        <fullName evidence="1">Uncharacterized protein</fullName>
    </submittedName>
</protein>
<gene>
    <name evidence="1" type="ORF">BDM02DRAFT_3187982</name>
</gene>
<keyword evidence="2" id="KW-1185">Reference proteome</keyword>
<reference evidence="1" key="1">
    <citation type="submission" date="2019-10" db="EMBL/GenBank/DDBJ databases">
        <authorList>
            <consortium name="DOE Joint Genome Institute"/>
            <person name="Kuo A."/>
            <person name="Miyauchi S."/>
            <person name="Kiss E."/>
            <person name="Drula E."/>
            <person name="Kohler A."/>
            <person name="Sanchez-Garcia M."/>
            <person name="Andreopoulos B."/>
            <person name="Barry K.W."/>
            <person name="Bonito G."/>
            <person name="Buee M."/>
            <person name="Carver A."/>
            <person name="Chen C."/>
            <person name="Cichocki N."/>
            <person name="Clum A."/>
            <person name="Culley D."/>
            <person name="Crous P.W."/>
            <person name="Fauchery L."/>
            <person name="Girlanda M."/>
            <person name="Hayes R."/>
            <person name="Keri Z."/>
            <person name="Labutti K."/>
            <person name="Lipzen A."/>
            <person name="Lombard V."/>
            <person name="Magnuson J."/>
            <person name="Maillard F."/>
            <person name="Morin E."/>
            <person name="Murat C."/>
            <person name="Nolan M."/>
            <person name="Ohm R."/>
            <person name="Pangilinan J."/>
            <person name="Pereira M."/>
            <person name="Perotto S."/>
            <person name="Peter M."/>
            <person name="Riley R."/>
            <person name="Sitrit Y."/>
            <person name="Stielow B."/>
            <person name="Szollosi G."/>
            <person name="Zifcakova L."/>
            <person name="Stursova M."/>
            <person name="Spatafora J.W."/>
            <person name="Tedersoo L."/>
            <person name="Vaario L.-M."/>
            <person name="Yamada A."/>
            <person name="Yan M."/>
            <person name="Wang P."/>
            <person name="Xu J."/>
            <person name="Bruns T."/>
            <person name="Baldrian P."/>
            <person name="Vilgalys R."/>
            <person name="Henrissat B."/>
            <person name="Grigoriev I.V."/>
            <person name="Hibbett D."/>
            <person name="Nagy L.G."/>
            <person name="Martin F.M."/>
        </authorList>
    </citation>
    <scope>NUCLEOTIDE SEQUENCE</scope>
    <source>
        <strain evidence="1">P2</strain>
    </source>
</reference>
<evidence type="ECO:0000313" key="2">
    <source>
        <dbReference type="Proteomes" id="UP000886501"/>
    </source>
</evidence>
<proteinExistence type="predicted"/>
<dbReference type="Proteomes" id="UP000886501">
    <property type="component" value="Unassembled WGS sequence"/>
</dbReference>
<reference evidence="1" key="2">
    <citation type="journal article" date="2020" name="Nat. Commun.">
        <title>Large-scale genome sequencing of mycorrhizal fungi provides insights into the early evolution of symbiotic traits.</title>
        <authorList>
            <person name="Miyauchi S."/>
            <person name="Kiss E."/>
            <person name="Kuo A."/>
            <person name="Drula E."/>
            <person name="Kohler A."/>
            <person name="Sanchez-Garcia M."/>
            <person name="Morin E."/>
            <person name="Andreopoulos B."/>
            <person name="Barry K.W."/>
            <person name="Bonito G."/>
            <person name="Buee M."/>
            <person name="Carver A."/>
            <person name="Chen C."/>
            <person name="Cichocki N."/>
            <person name="Clum A."/>
            <person name="Culley D."/>
            <person name="Crous P.W."/>
            <person name="Fauchery L."/>
            <person name="Girlanda M."/>
            <person name="Hayes R.D."/>
            <person name="Keri Z."/>
            <person name="LaButti K."/>
            <person name="Lipzen A."/>
            <person name="Lombard V."/>
            <person name="Magnuson J."/>
            <person name="Maillard F."/>
            <person name="Murat C."/>
            <person name="Nolan M."/>
            <person name="Ohm R.A."/>
            <person name="Pangilinan J."/>
            <person name="Pereira M.F."/>
            <person name="Perotto S."/>
            <person name="Peter M."/>
            <person name="Pfister S."/>
            <person name="Riley R."/>
            <person name="Sitrit Y."/>
            <person name="Stielow J.B."/>
            <person name="Szollosi G."/>
            <person name="Zifcakova L."/>
            <person name="Stursova M."/>
            <person name="Spatafora J.W."/>
            <person name="Tedersoo L."/>
            <person name="Vaario L.M."/>
            <person name="Yamada A."/>
            <person name="Yan M."/>
            <person name="Wang P."/>
            <person name="Xu J."/>
            <person name="Bruns T."/>
            <person name="Baldrian P."/>
            <person name="Vilgalys R."/>
            <person name="Dunand C."/>
            <person name="Henrissat B."/>
            <person name="Grigoriev I.V."/>
            <person name="Hibbett D."/>
            <person name="Nagy L.G."/>
            <person name="Martin F.M."/>
        </authorList>
    </citation>
    <scope>NUCLEOTIDE SEQUENCE</scope>
    <source>
        <strain evidence="1">P2</strain>
    </source>
</reference>
<accession>A0ACB6ZDQ5</accession>
<comment type="caution">
    <text evidence="1">The sequence shown here is derived from an EMBL/GenBank/DDBJ whole genome shotgun (WGS) entry which is preliminary data.</text>
</comment>
<evidence type="ECO:0000313" key="1">
    <source>
        <dbReference type="EMBL" id="KAF9647468.1"/>
    </source>
</evidence>
<sequence>MSDSPETAQHFIFITQLVFVAFYAIVAWDWITSFNREWRYIWKAAWTPVKAAYLFCRYWVLAVGCFLLYCFVNDHSLELCLKIYKIPVALAMWNQLGSEVVLLIRTYAFFNRNVYLLSFLITCLSGLIAYQLYVATSQMELLPFIKPPHTRGPCLPVSRPHAAHLLGFFMAPLAYDTIVTVITVGKAIMIRRRRGGPSSMLIQTFIREGVFYYILISIANLASP</sequence>